<dbReference type="InterPro" id="IPR006629">
    <property type="entry name" value="LITAF"/>
</dbReference>
<name>A0A9P4YQY1_9HYPO</name>
<feature type="region of interest" description="Disordered" evidence="1">
    <location>
        <begin position="132"/>
        <end position="173"/>
    </location>
</feature>
<sequence length="173" mass="18225">MLPSATSQPVLATNLPGQPIAMQPMPGQHAMNPAGPTVTPLHLLTERAEWVDCQMCHKRAMTRVATSGEGMQFLTGAILCLVCICLAPLPCCLHWFEETSWFCTECNQKIAHKTYDAPVQVVVPPGAAAVPSAYANNGQPTPSPGGPHPIPVHVQPPSPSAPSSAPEVVPPKA</sequence>
<evidence type="ECO:0000313" key="3">
    <source>
        <dbReference type="EMBL" id="KAF4120942.1"/>
    </source>
</evidence>
<reference evidence="3" key="1">
    <citation type="submission" date="2020-03" db="EMBL/GenBank/DDBJ databases">
        <title>Site-based positive gene gene selection in Geosmithia morbida across the United States reveals a broad range of putative effectors and factors for local host and environmental adapation.</title>
        <authorList>
            <person name="Onufrak A."/>
            <person name="Murdoch R.W."/>
            <person name="Gazis R."/>
            <person name="Huff M."/>
            <person name="Staton M."/>
            <person name="Klingeman W."/>
            <person name="Hadziabdic D."/>
        </authorList>
    </citation>
    <scope>NUCLEOTIDE SEQUENCE</scope>
    <source>
        <strain evidence="3">1262</strain>
    </source>
</reference>
<comment type="caution">
    <text evidence="3">The sequence shown here is derived from an EMBL/GenBank/DDBJ whole genome shotgun (WGS) entry which is preliminary data.</text>
</comment>
<dbReference type="Pfam" id="PF10601">
    <property type="entry name" value="zf-LITAF-like"/>
    <property type="match status" value="1"/>
</dbReference>
<gene>
    <name evidence="3" type="ORF">GMORB2_2428</name>
</gene>
<dbReference type="EMBL" id="JAANYQ010000014">
    <property type="protein sequence ID" value="KAF4120942.1"/>
    <property type="molecule type" value="Genomic_DNA"/>
</dbReference>
<dbReference type="GeneID" id="55968658"/>
<proteinExistence type="predicted"/>
<accession>A0A9P4YQY1</accession>
<evidence type="ECO:0000313" key="4">
    <source>
        <dbReference type="Proteomes" id="UP000749293"/>
    </source>
</evidence>
<evidence type="ECO:0000256" key="1">
    <source>
        <dbReference type="SAM" id="MobiDB-lite"/>
    </source>
</evidence>
<feature type="compositionally biased region" description="Pro residues" evidence="1">
    <location>
        <begin position="141"/>
        <end position="160"/>
    </location>
</feature>
<keyword evidence="4" id="KW-1185">Reference proteome</keyword>
<dbReference type="SMART" id="SM00714">
    <property type="entry name" value="LITAF"/>
    <property type="match status" value="1"/>
</dbReference>
<organism evidence="3 4">
    <name type="scientific">Geosmithia morbida</name>
    <dbReference type="NCBI Taxonomy" id="1094350"/>
    <lineage>
        <taxon>Eukaryota</taxon>
        <taxon>Fungi</taxon>
        <taxon>Dikarya</taxon>
        <taxon>Ascomycota</taxon>
        <taxon>Pezizomycotina</taxon>
        <taxon>Sordariomycetes</taxon>
        <taxon>Hypocreomycetidae</taxon>
        <taxon>Hypocreales</taxon>
        <taxon>Bionectriaceae</taxon>
        <taxon>Geosmithia</taxon>
    </lineage>
</organism>
<dbReference type="Proteomes" id="UP000749293">
    <property type="component" value="Unassembled WGS sequence"/>
</dbReference>
<dbReference type="RefSeq" id="XP_035319594.1">
    <property type="nucleotide sequence ID" value="XM_035464408.1"/>
</dbReference>
<dbReference type="OrthoDB" id="5599753at2759"/>
<protein>
    <submittedName>
        <fullName evidence="3">LITAF-like zinc ribbon domain</fullName>
    </submittedName>
</protein>
<dbReference type="AlphaFoldDB" id="A0A9P4YQY1"/>
<feature type="domain" description="LITAF" evidence="2">
    <location>
        <begin position="33"/>
        <end position="115"/>
    </location>
</feature>
<dbReference type="PROSITE" id="PS51837">
    <property type="entry name" value="LITAF"/>
    <property type="match status" value="1"/>
</dbReference>
<evidence type="ECO:0000259" key="2">
    <source>
        <dbReference type="PROSITE" id="PS51837"/>
    </source>
</evidence>